<dbReference type="InterPro" id="IPR036890">
    <property type="entry name" value="HATPase_C_sf"/>
</dbReference>
<sequence>MSVAYWRKTGMTQRLLLLLIISFTLVLLVAALMSSFYLQREQRAIYLDQQQAQVEQLVGRISKHYEQRMVLLENQAILLASSLDDLSRVEVLLQAFLSGQHFTDYLLLDAEGVALLDVPQVSGRRGTDYSYREFIREVMQTRQAVSSGPVFGTVSGLPSIFFIQPVKNPQGELVAMLVGRNGLEQEPLFESIRREFDVYGGRLVILDRQHQLFITATEPDLILQPLSRRQGSLLLEAVLRGETSGQVRAQDGRNWLYAHGDMSALQWSLIKMAPEAAVLGPFRVLQQHFLQMLLLMFVVIALLTGWIMQQMLRPVRRAINQLHAVLVMDKQDYEPLDAGLQDEIGQLLHAFDEVEALRRQQVKTKDELISVVSHELRTPLTSIHGALALMRPALAQQHYSQVAELLEIAQRNTGRLTHRVNDLLDMAALDSGQLSMAIKHQPLQPLIQRACSEVQCTAAMRQINLVQDVELEPPVLVSVDAERFLQVLTNLLSNAIKFSPEQTRVVISVASQSECVQVRVCDQGPGIPEHFRNQLFKRFSQLDPSDRRMHAGTGLGLAISRQLALAMHGDLGFYPNEHGGSCFYVELPVMQDNNSQKGSHKADARCA</sequence>
<keyword evidence="3" id="KW-0597">Phosphoprotein</keyword>
<dbReference type="STRING" id="1122209.SAMN02745752_01686"/>
<evidence type="ECO:0000256" key="4">
    <source>
        <dbReference type="ARBA" id="ARBA00022679"/>
    </source>
</evidence>
<dbReference type="EC" id="2.7.13.3" evidence="2"/>
<dbReference type="SUPFAM" id="SSF47384">
    <property type="entry name" value="Homodimeric domain of signal transducing histidine kinase"/>
    <property type="match status" value="1"/>
</dbReference>
<dbReference type="PRINTS" id="PR00344">
    <property type="entry name" value="BCTRLSENSOR"/>
</dbReference>
<dbReference type="GO" id="GO:0005886">
    <property type="term" value="C:plasma membrane"/>
    <property type="evidence" value="ECO:0007669"/>
    <property type="project" value="UniProtKB-ARBA"/>
</dbReference>
<keyword evidence="6" id="KW-1133">Transmembrane helix</keyword>
<dbReference type="PANTHER" id="PTHR43547:SF2">
    <property type="entry name" value="HYBRID SIGNAL TRANSDUCTION HISTIDINE KINASE C"/>
    <property type="match status" value="1"/>
</dbReference>
<accession>A0A1K1X3Y7</accession>
<proteinExistence type="predicted"/>
<evidence type="ECO:0000256" key="6">
    <source>
        <dbReference type="SAM" id="Phobius"/>
    </source>
</evidence>
<dbReference type="FunFam" id="3.30.565.10:FF:000006">
    <property type="entry name" value="Sensor histidine kinase WalK"/>
    <property type="match status" value="1"/>
</dbReference>
<feature type="transmembrane region" description="Helical" evidence="6">
    <location>
        <begin position="289"/>
        <end position="308"/>
    </location>
</feature>
<dbReference type="InterPro" id="IPR004358">
    <property type="entry name" value="Sig_transdc_His_kin-like_C"/>
</dbReference>
<keyword evidence="9" id="KW-1185">Reference proteome</keyword>
<gene>
    <name evidence="8" type="ORF">SAMN02745752_01686</name>
</gene>
<dbReference type="SMART" id="SM00388">
    <property type="entry name" value="HisKA"/>
    <property type="match status" value="1"/>
</dbReference>
<dbReference type="EMBL" id="FPJW01000005">
    <property type="protein sequence ID" value="SFX44035.1"/>
    <property type="molecule type" value="Genomic_DNA"/>
</dbReference>
<dbReference type="AlphaFoldDB" id="A0A1K1X3Y7"/>
<dbReference type="InterPro" id="IPR036097">
    <property type="entry name" value="HisK_dim/P_sf"/>
</dbReference>
<dbReference type="PANTHER" id="PTHR43547">
    <property type="entry name" value="TWO-COMPONENT HISTIDINE KINASE"/>
    <property type="match status" value="1"/>
</dbReference>
<dbReference type="InterPro" id="IPR003661">
    <property type="entry name" value="HisK_dim/P_dom"/>
</dbReference>
<evidence type="ECO:0000256" key="5">
    <source>
        <dbReference type="ARBA" id="ARBA00022777"/>
    </source>
</evidence>
<dbReference type="CDD" id="cd00082">
    <property type="entry name" value="HisKA"/>
    <property type="match status" value="1"/>
</dbReference>
<protein>
    <recommendedName>
        <fullName evidence="2">histidine kinase</fullName>
        <ecNumber evidence="2">2.7.13.3</ecNumber>
    </recommendedName>
</protein>
<dbReference type="InterPro" id="IPR003594">
    <property type="entry name" value="HATPase_dom"/>
</dbReference>
<keyword evidence="5 8" id="KW-0418">Kinase</keyword>
<dbReference type="CDD" id="cd12914">
    <property type="entry name" value="PDC1_DGC_like"/>
    <property type="match status" value="1"/>
</dbReference>
<dbReference type="Gene3D" id="3.30.565.10">
    <property type="entry name" value="Histidine kinase-like ATPase, C-terminal domain"/>
    <property type="match status" value="1"/>
</dbReference>
<feature type="transmembrane region" description="Helical" evidence="6">
    <location>
        <begin position="15"/>
        <end position="38"/>
    </location>
</feature>
<evidence type="ECO:0000313" key="9">
    <source>
        <dbReference type="Proteomes" id="UP000182350"/>
    </source>
</evidence>
<keyword evidence="6" id="KW-0812">Transmembrane</keyword>
<reference evidence="8 9" key="1">
    <citation type="submission" date="2016-11" db="EMBL/GenBank/DDBJ databases">
        <authorList>
            <person name="Jaros S."/>
            <person name="Januszkiewicz K."/>
            <person name="Wedrychowicz H."/>
        </authorList>
    </citation>
    <scope>NUCLEOTIDE SEQUENCE [LARGE SCALE GENOMIC DNA]</scope>
    <source>
        <strain evidence="8 9">DSM 21637</strain>
    </source>
</reference>
<dbReference type="Gene3D" id="3.30.450.20">
    <property type="entry name" value="PAS domain"/>
    <property type="match status" value="1"/>
</dbReference>
<dbReference type="Gene3D" id="1.10.287.130">
    <property type="match status" value="1"/>
</dbReference>
<keyword evidence="4" id="KW-0808">Transferase</keyword>
<dbReference type="SMART" id="SM00387">
    <property type="entry name" value="HATPase_c"/>
    <property type="match status" value="1"/>
</dbReference>
<dbReference type="PROSITE" id="PS50109">
    <property type="entry name" value="HIS_KIN"/>
    <property type="match status" value="1"/>
</dbReference>
<dbReference type="Pfam" id="PF00512">
    <property type="entry name" value="HisKA"/>
    <property type="match status" value="1"/>
</dbReference>
<keyword evidence="6" id="KW-0472">Membrane</keyword>
<name>A0A1K1X3Y7_9GAMM</name>
<evidence type="ECO:0000256" key="1">
    <source>
        <dbReference type="ARBA" id="ARBA00000085"/>
    </source>
</evidence>
<evidence type="ECO:0000256" key="2">
    <source>
        <dbReference type="ARBA" id="ARBA00012438"/>
    </source>
</evidence>
<dbReference type="Proteomes" id="UP000182350">
    <property type="component" value="Unassembled WGS sequence"/>
</dbReference>
<dbReference type="InterPro" id="IPR005467">
    <property type="entry name" value="His_kinase_dom"/>
</dbReference>
<evidence type="ECO:0000259" key="7">
    <source>
        <dbReference type="PROSITE" id="PS50109"/>
    </source>
</evidence>
<organism evidence="8 9">
    <name type="scientific">Marinospirillum alkaliphilum DSM 21637</name>
    <dbReference type="NCBI Taxonomy" id="1122209"/>
    <lineage>
        <taxon>Bacteria</taxon>
        <taxon>Pseudomonadati</taxon>
        <taxon>Pseudomonadota</taxon>
        <taxon>Gammaproteobacteria</taxon>
        <taxon>Oceanospirillales</taxon>
        <taxon>Oceanospirillaceae</taxon>
        <taxon>Marinospirillum</taxon>
    </lineage>
</organism>
<dbReference type="GO" id="GO:0000155">
    <property type="term" value="F:phosphorelay sensor kinase activity"/>
    <property type="evidence" value="ECO:0007669"/>
    <property type="project" value="InterPro"/>
</dbReference>
<evidence type="ECO:0000256" key="3">
    <source>
        <dbReference type="ARBA" id="ARBA00022553"/>
    </source>
</evidence>
<feature type="domain" description="Histidine kinase" evidence="7">
    <location>
        <begin position="371"/>
        <end position="591"/>
    </location>
</feature>
<dbReference type="Pfam" id="PF02518">
    <property type="entry name" value="HATPase_c"/>
    <property type="match status" value="1"/>
</dbReference>
<comment type="catalytic activity">
    <reaction evidence="1">
        <text>ATP + protein L-histidine = ADP + protein N-phospho-L-histidine.</text>
        <dbReference type="EC" id="2.7.13.3"/>
    </reaction>
</comment>
<dbReference type="SUPFAM" id="SSF55874">
    <property type="entry name" value="ATPase domain of HSP90 chaperone/DNA topoisomerase II/histidine kinase"/>
    <property type="match status" value="1"/>
</dbReference>
<evidence type="ECO:0000313" key="8">
    <source>
        <dbReference type="EMBL" id="SFX44035.1"/>
    </source>
</evidence>
<dbReference type="Gene3D" id="6.10.340.10">
    <property type="match status" value="1"/>
</dbReference>